<name>A0AAV2SVT6_MEGNR</name>
<comment type="caution">
    <text evidence="1">The sequence shown here is derived from an EMBL/GenBank/DDBJ whole genome shotgun (WGS) entry which is preliminary data.</text>
</comment>
<proteinExistence type="predicted"/>
<reference evidence="1 2" key="1">
    <citation type="submission" date="2024-05" db="EMBL/GenBank/DDBJ databases">
        <authorList>
            <person name="Wallberg A."/>
        </authorList>
    </citation>
    <scope>NUCLEOTIDE SEQUENCE [LARGE SCALE GENOMIC DNA]</scope>
</reference>
<feature type="non-terminal residue" evidence="1">
    <location>
        <position position="1"/>
    </location>
</feature>
<dbReference type="Proteomes" id="UP001497623">
    <property type="component" value="Unassembled WGS sequence"/>
</dbReference>
<organism evidence="1 2">
    <name type="scientific">Meganyctiphanes norvegica</name>
    <name type="common">Northern krill</name>
    <name type="synonym">Thysanopoda norvegica</name>
    <dbReference type="NCBI Taxonomy" id="48144"/>
    <lineage>
        <taxon>Eukaryota</taxon>
        <taxon>Metazoa</taxon>
        <taxon>Ecdysozoa</taxon>
        <taxon>Arthropoda</taxon>
        <taxon>Crustacea</taxon>
        <taxon>Multicrustacea</taxon>
        <taxon>Malacostraca</taxon>
        <taxon>Eumalacostraca</taxon>
        <taxon>Eucarida</taxon>
        <taxon>Euphausiacea</taxon>
        <taxon>Euphausiidae</taxon>
        <taxon>Meganyctiphanes</taxon>
    </lineage>
</organism>
<dbReference type="AlphaFoldDB" id="A0AAV2SVT6"/>
<evidence type="ECO:0000313" key="1">
    <source>
        <dbReference type="EMBL" id="CAL4245258.1"/>
    </source>
</evidence>
<sequence length="113" mass="13133">CHDGDKIREHGSTWFDCCMNKRCESGNIKEEFAKNKCCHDGEKIRENGSTWVDCCMNKRCESGNIKEEFAKNKCCNDTHFGTIREHEEEWNINSCSIKICLYGKISDKENLDK</sequence>
<accession>A0AAV2SVT6</accession>
<protein>
    <submittedName>
        <fullName evidence="1">Uncharacterized protein</fullName>
    </submittedName>
</protein>
<feature type="non-terminal residue" evidence="1">
    <location>
        <position position="113"/>
    </location>
</feature>
<dbReference type="EMBL" id="CAXKWB010138638">
    <property type="protein sequence ID" value="CAL4245258.1"/>
    <property type="molecule type" value="Genomic_DNA"/>
</dbReference>
<keyword evidence="2" id="KW-1185">Reference proteome</keyword>
<gene>
    <name evidence="1" type="ORF">MNOR_LOCUS41024</name>
</gene>
<evidence type="ECO:0000313" key="2">
    <source>
        <dbReference type="Proteomes" id="UP001497623"/>
    </source>
</evidence>